<keyword evidence="3" id="KW-1185">Reference proteome</keyword>
<evidence type="ECO:0000256" key="1">
    <source>
        <dbReference type="SAM" id="Phobius"/>
    </source>
</evidence>
<dbReference type="Proteomes" id="UP000499080">
    <property type="component" value="Unassembled WGS sequence"/>
</dbReference>
<feature type="transmembrane region" description="Helical" evidence="1">
    <location>
        <begin position="46"/>
        <end position="66"/>
    </location>
</feature>
<proteinExistence type="predicted"/>
<evidence type="ECO:0000313" key="3">
    <source>
        <dbReference type="Proteomes" id="UP000499080"/>
    </source>
</evidence>
<gene>
    <name evidence="2" type="ORF">AVEN_16467_1</name>
</gene>
<dbReference type="AlphaFoldDB" id="A0A4Y2PXS0"/>
<comment type="caution">
    <text evidence="2">The sequence shown here is derived from an EMBL/GenBank/DDBJ whole genome shotgun (WGS) entry which is preliminary data.</text>
</comment>
<accession>A0A4Y2PXS0</accession>
<keyword evidence="1" id="KW-1133">Transmembrane helix</keyword>
<evidence type="ECO:0000313" key="2">
    <source>
        <dbReference type="EMBL" id="GBN56039.1"/>
    </source>
</evidence>
<protein>
    <submittedName>
        <fullName evidence="2">Uncharacterized protein</fullName>
    </submittedName>
</protein>
<keyword evidence="1" id="KW-0812">Transmembrane</keyword>
<dbReference type="EMBL" id="BGPR01012433">
    <property type="protein sequence ID" value="GBN56039.1"/>
    <property type="molecule type" value="Genomic_DNA"/>
</dbReference>
<keyword evidence="1" id="KW-0472">Membrane</keyword>
<name>A0A4Y2PXS0_ARAVE</name>
<organism evidence="2 3">
    <name type="scientific">Araneus ventricosus</name>
    <name type="common">Orbweaver spider</name>
    <name type="synonym">Epeira ventricosa</name>
    <dbReference type="NCBI Taxonomy" id="182803"/>
    <lineage>
        <taxon>Eukaryota</taxon>
        <taxon>Metazoa</taxon>
        <taxon>Ecdysozoa</taxon>
        <taxon>Arthropoda</taxon>
        <taxon>Chelicerata</taxon>
        <taxon>Arachnida</taxon>
        <taxon>Araneae</taxon>
        <taxon>Araneomorphae</taxon>
        <taxon>Entelegynae</taxon>
        <taxon>Araneoidea</taxon>
        <taxon>Araneidae</taxon>
        <taxon>Araneus</taxon>
    </lineage>
</organism>
<reference evidence="2 3" key="1">
    <citation type="journal article" date="2019" name="Sci. Rep.">
        <title>Orb-weaving spider Araneus ventricosus genome elucidates the spidroin gene catalogue.</title>
        <authorList>
            <person name="Kono N."/>
            <person name="Nakamura H."/>
            <person name="Ohtoshi R."/>
            <person name="Moran D.A.P."/>
            <person name="Shinohara A."/>
            <person name="Yoshida Y."/>
            <person name="Fujiwara M."/>
            <person name="Mori M."/>
            <person name="Tomita M."/>
            <person name="Arakawa K."/>
        </authorList>
    </citation>
    <scope>NUCLEOTIDE SEQUENCE [LARGE SCALE GENOMIC DNA]</scope>
</reference>
<sequence>MTTGVKNNHIILLAPLTLAKPFTVMTEVRSVTSWKVNSANEFFKRVMPLLYVLTILGAPAIPLWGFGRSRMRSRRVIKRVLASLEDITRCGVVTSTLMTDAFYGRAGLWPVLAVRTPTLVP</sequence>